<evidence type="ECO:0000313" key="3">
    <source>
        <dbReference type="Proteomes" id="UP000239907"/>
    </source>
</evidence>
<dbReference type="EMBL" id="MQWA01000001">
    <property type="protein sequence ID" value="PQJ28534.1"/>
    <property type="molecule type" value="Genomic_DNA"/>
</dbReference>
<dbReference type="GO" id="GO:0006313">
    <property type="term" value="P:DNA transposition"/>
    <property type="evidence" value="ECO:0007669"/>
    <property type="project" value="InterPro"/>
</dbReference>
<comment type="caution">
    <text evidence="2">The sequence shown here is derived from an EMBL/GenBank/DDBJ whole genome shotgun (WGS) entry which is preliminary data.</text>
</comment>
<proteinExistence type="predicted"/>
<evidence type="ECO:0000256" key="1">
    <source>
        <dbReference type="SAM" id="MobiDB-lite"/>
    </source>
</evidence>
<feature type="region of interest" description="Disordered" evidence="1">
    <location>
        <begin position="78"/>
        <end position="115"/>
    </location>
</feature>
<dbReference type="AlphaFoldDB" id="A0A2S7U2A8"/>
<keyword evidence="3" id="KW-1185">Reference proteome</keyword>
<dbReference type="Gene3D" id="3.30.70.1290">
    <property type="entry name" value="Transposase IS200-like"/>
    <property type="match status" value="1"/>
</dbReference>
<evidence type="ECO:0008006" key="4">
    <source>
        <dbReference type="Google" id="ProtNLM"/>
    </source>
</evidence>
<dbReference type="GO" id="GO:0003677">
    <property type="term" value="F:DNA binding"/>
    <property type="evidence" value="ECO:0007669"/>
    <property type="project" value="InterPro"/>
</dbReference>
<dbReference type="Proteomes" id="UP000239907">
    <property type="component" value="Unassembled WGS sequence"/>
</dbReference>
<organism evidence="2 3">
    <name type="scientific">Rubritalea profundi</name>
    <dbReference type="NCBI Taxonomy" id="1658618"/>
    <lineage>
        <taxon>Bacteria</taxon>
        <taxon>Pseudomonadati</taxon>
        <taxon>Verrucomicrobiota</taxon>
        <taxon>Verrucomicrobiia</taxon>
        <taxon>Verrucomicrobiales</taxon>
        <taxon>Rubritaleaceae</taxon>
        <taxon>Rubritalea</taxon>
    </lineage>
</organism>
<accession>A0A2S7U2A8</accession>
<dbReference type="GO" id="GO:0004803">
    <property type="term" value="F:transposase activity"/>
    <property type="evidence" value="ECO:0007669"/>
    <property type="project" value="InterPro"/>
</dbReference>
<sequence length="115" mass="12367">MAAYIDLNPVRAGMVRDPKDYRWSGYAEAVAGGKLARNGVMRVLNELDSDTAHDGWSGARNIGNTIGAAWRSATGSAYSKTARAMANPPPTSKERGRSAPKKRLPIGIENIPELK</sequence>
<protein>
    <recommendedName>
        <fullName evidence="4">Transposase</fullName>
    </recommendedName>
</protein>
<reference evidence="2 3" key="1">
    <citation type="submission" date="2016-12" db="EMBL/GenBank/DDBJ databases">
        <title>Study of bacterial adaptation to deep sea.</title>
        <authorList>
            <person name="Song J."/>
            <person name="Yoshizawa S."/>
            <person name="Kogure K."/>
        </authorList>
    </citation>
    <scope>NUCLEOTIDE SEQUENCE [LARGE SCALE GENOMIC DNA]</scope>
    <source>
        <strain evidence="2 3">SAORIC-165</strain>
    </source>
</reference>
<gene>
    <name evidence="2" type="ORF">BSZ32_08445</name>
</gene>
<evidence type="ECO:0000313" key="2">
    <source>
        <dbReference type="EMBL" id="PQJ28534.1"/>
    </source>
</evidence>
<dbReference type="RefSeq" id="WP_206018773.1">
    <property type="nucleotide sequence ID" value="NZ_MQWA01000001.1"/>
</dbReference>
<dbReference type="InterPro" id="IPR036515">
    <property type="entry name" value="Transposase_17_sf"/>
</dbReference>
<name>A0A2S7U2A8_9BACT</name>